<dbReference type="InterPro" id="IPR024294">
    <property type="entry name" value="DUF3810"/>
</dbReference>
<dbReference type="RefSeq" id="WP_107217245.1">
    <property type="nucleotide sequence ID" value="NZ_KZ686272.1"/>
</dbReference>
<dbReference type="EMBL" id="PYLS01000008">
    <property type="protein sequence ID" value="PST81747.1"/>
    <property type="molecule type" value="Genomic_DNA"/>
</dbReference>
<keyword evidence="3" id="KW-1185">Reference proteome</keyword>
<comment type="caution">
    <text evidence="2">The sequence shown here is derived from an EMBL/GenBank/DDBJ whole genome shotgun (WGS) entry which is preliminary data.</text>
</comment>
<sequence length="370" mass="41922">MTRSTARRTGLRQLIVLIILAALVYCWGLSASAVDRWYVGGIYPGIALALRTISAPVPFSLGDLLYAGLIAWLIFSLVRAALKLVRNRSRETFEKFGLALLRTLLILYLAFKLLWGLNYNRQPAYRALGLNDAAYSREQLFLLGQFILQKTNDTKQAAVSMPQLSKTELLTGAVSAYRQMEERNALFRYERPSVKAVTSSWLTSMAGIEGYYIPLTGEANINTGIPGFALPFVTCHEIAHQTGIAYEDEANLLGYLTAVNSADARFRYAAYYQALRYILLEMALRSDPAYLKLKARISPAVRADFTLERNFWQQYDSSVSSYMSATFDRFLKLNDQEKGIKSYQDIVVWLWNIYGPLLQKEHRKSIKPRA</sequence>
<dbReference type="OrthoDB" id="1048788at2"/>
<reference evidence="2 3" key="1">
    <citation type="submission" date="2018-03" db="EMBL/GenBank/DDBJ databases">
        <authorList>
            <person name="Keele B.F."/>
        </authorList>
    </citation>
    <scope>NUCLEOTIDE SEQUENCE [LARGE SCALE GENOMIC DNA]</scope>
    <source>
        <strain evidence="2 3">YL28-9</strain>
    </source>
</reference>
<dbReference type="Pfam" id="PF12725">
    <property type="entry name" value="DUF3810"/>
    <property type="match status" value="1"/>
</dbReference>
<keyword evidence="1" id="KW-0812">Transmembrane</keyword>
<evidence type="ECO:0000256" key="1">
    <source>
        <dbReference type="SAM" id="Phobius"/>
    </source>
</evidence>
<dbReference type="Proteomes" id="UP000240912">
    <property type="component" value="Unassembled WGS sequence"/>
</dbReference>
<gene>
    <name evidence="2" type="ORF">C7T94_17915</name>
</gene>
<organism evidence="2 3">
    <name type="scientific">Pedobacter yulinensis</name>
    <dbReference type="NCBI Taxonomy" id="2126353"/>
    <lineage>
        <taxon>Bacteria</taxon>
        <taxon>Pseudomonadati</taxon>
        <taxon>Bacteroidota</taxon>
        <taxon>Sphingobacteriia</taxon>
        <taxon>Sphingobacteriales</taxon>
        <taxon>Sphingobacteriaceae</taxon>
        <taxon>Pedobacter</taxon>
    </lineage>
</organism>
<accession>A0A2T3HH32</accession>
<proteinExistence type="predicted"/>
<keyword evidence="1" id="KW-1133">Transmembrane helix</keyword>
<protein>
    <submittedName>
        <fullName evidence="2">DUF3810 domain-containing protein</fullName>
    </submittedName>
</protein>
<dbReference type="AlphaFoldDB" id="A0A2T3HH32"/>
<feature type="transmembrane region" description="Helical" evidence="1">
    <location>
        <begin position="99"/>
        <end position="117"/>
    </location>
</feature>
<evidence type="ECO:0000313" key="3">
    <source>
        <dbReference type="Proteomes" id="UP000240912"/>
    </source>
</evidence>
<name>A0A2T3HH32_9SPHI</name>
<evidence type="ECO:0000313" key="2">
    <source>
        <dbReference type="EMBL" id="PST81747.1"/>
    </source>
</evidence>
<keyword evidence="1" id="KW-0472">Membrane</keyword>
<feature type="transmembrane region" description="Helical" evidence="1">
    <location>
        <begin position="57"/>
        <end position="78"/>
    </location>
</feature>